<sequence length="216" mass="23479">MELQQALGVASYQTAWAWLHKLRREMAPLAERRLSGLVEVGAASIGGRAAVTGLKTRCGGLVALAVGVRGRRLGRARMEAIAAAKQKNLGAFVTSAVEARSTVRTGGSPGPRGLKNPRFRHVLAALPPDLLGVHRVAEQLSQWPSATLHGTVRATHLPGYLDGFAFRFNHRTARSPGPRFGWLLERAVRAEATPYRRLVRPGGQPDATWPKWRVCC</sequence>
<evidence type="ECO:0000313" key="2">
    <source>
        <dbReference type="EMBL" id="QDU87945.1"/>
    </source>
</evidence>
<dbReference type="KEGG" id="pnd:Pla175_13120"/>
<evidence type="ECO:0000259" key="1">
    <source>
        <dbReference type="SMART" id="SM01126"/>
    </source>
</evidence>
<reference evidence="2 3" key="1">
    <citation type="submission" date="2019-02" db="EMBL/GenBank/DDBJ databases">
        <title>Deep-cultivation of Planctomycetes and their phenomic and genomic characterization uncovers novel biology.</title>
        <authorList>
            <person name="Wiegand S."/>
            <person name="Jogler M."/>
            <person name="Boedeker C."/>
            <person name="Pinto D."/>
            <person name="Vollmers J."/>
            <person name="Rivas-Marin E."/>
            <person name="Kohn T."/>
            <person name="Peeters S.H."/>
            <person name="Heuer A."/>
            <person name="Rast P."/>
            <person name="Oberbeckmann S."/>
            <person name="Bunk B."/>
            <person name="Jeske O."/>
            <person name="Meyerdierks A."/>
            <person name="Storesund J.E."/>
            <person name="Kallscheuer N."/>
            <person name="Luecker S."/>
            <person name="Lage O.M."/>
            <person name="Pohl T."/>
            <person name="Merkel B.J."/>
            <person name="Hornburger P."/>
            <person name="Mueller R.-W."/>
            <person name="Bruemmer F."/>
            <person name="Labrenz M."/>
            <person name="Spormann A.M."/>
            <person name="Op den Camp H."/>
            <person name="Overmann J."/>
            <person name="Amann R."/>
            <person name="Jetten M.S.M."/>
            <person name="Mascher T."/>
            <person name="Medema M.H."/>
            <person name="Devos D.P."/>
            <person name="Kaster A.-K."/>
            <person name="Ovreas L."/>
            <person name="Rohde M."/>
            <person name="Galperin M.Y."/>
            <person name="Jogler C."/>
        </authorList>
    </citation>
    <scope>NUCLEOTIDE SEQUENCE [LARGE SCALE GENOMIC DNA]</scope>
    <source>
        <strain evidence="2 3">Pla175</strain>
    </source>
</reference>
<proteinExistence type="predicted"/>
<organism evidence="2 3">
    <name type="scientific">Pirellulimonas nuda</name>
    <dbReference type="NCBI Taxonomy" id="2528009"/>
    <lineage>
        <taxon>Bacteria</taxon>
        <taxon>Pseudomonadati</taxon>
        <taxon>Planctomycetota</taxon>
        <taxon>Planctomycetia</taxon>
        <taxon>Pirellulales</taxon>
        <taxon>Lacipirellulaceae</taxon>
        <taxon>Pirellulimonas</taxon>
    </lineage>
</organism>
<dbReference type="InterPro" id="IPR024445">
    <property type="entry name" value="Tnp_ISXO2-like"/>
</dbReference>
<feature type="domain" description="ISXO2-like transposase" evidence="1">
    <location>
        <begin position="33"/>
        <end position="169"/>
    </location>
</feature>
<evidence type="ECO:0000313" key="3">
    <source>
        <dbReference type="Proteomes" id="UP000317429"/>
    </source>
</evidence>
<dbReference type="Pfam" id="PF12762">
    <property type="entry name" value="DDE_Tnp_IS1595"/>
    <property type="match status" value="1"/>
</dbReference>
<dbReference type="SMART" id="SM01126">
    <property type="entry name" value="DDE_Tnp_IS1595"/>
    <property type="match status" value="1"/>
</dbReference>
<dbReference type="EMBL" id="CP036291">
    <property type="protein sequence ID" value="QDU87945.1"/>
    <property type="molecule type" value="Genomic_DNA"/>
</dbReference>
<accession>A0A518D903</accession>
<dbReference type="AlphaFoldDB" id="A0A518D903"/>
<dbReference type="Proteomes" id="UP000317429">
    <property type="component" value="Chromosome"/>
</dbReference>
<gene>
    <name evidence="2" type="ORF">Pla175_13120</name>
</gene>
<keyword evidence="3" id="KW-1185">Reference proteome</keyword>
<name>A0A518D903_9BACT</name>
<protein>
    <submittedName>
        <fullName evidence="2">ISXO2-like transposase domain protein</fullName>
    </submittedName>
</protein>